<comment type="caution">
    <text evidence="4">The sequence shown here is derived from an EMBL/GenBank/DDBJ whole genome shotgun (WGS) entry which is preliminary data.</text>
</comment>
<dbReference type="OrthoDB" id="5965730at2759"/>
<dbReference type="PROSITE" id="PS50912">
    <property type="entry name" value="EAR"/>
    <property type="match status" value="2"/>
</dbReference>
<dbReference type="Proteomes" id="UP001152320">
    <property type="component" value="Chromosome 8"/>
</dbReference>
<name>A0A9Q1H954_HOLLE</name>
<feature type="compositionally biased region" description="Pro residues" evidence="3">
    <location>
        <begin position="52"/>
        <end position="68"/>
    </location>
</feature>
<accession>A0A9Q1H954</accession>
<feature type="region of interest" description="Disordered" evidence="3">
    <location>
        <begin position="1"/>
        <end position="193"/>
    </location>
</feature>
<dbReference type="PANTHER" id="PTHR15261">
    <property type="entry name" value="THROMBOSPONDIN-TYPE LAMININ G DOMAIN AND EAR REPEAT-CONTAINING"/>
    <property type="match status" value="1"/>
</dbReference>
<dbReference type="PANTHER" id="PTHR15261:SF4">
    <property type="entry name" value="THROMBOSPONDIN-TYPE LAMININ G DOMAIN AND EAR REPEAT-CONTAINING PROTEIN"/>
    <property type="match status" value="1"/>
</dbReference>
<reference evidence="4" key="1">
    <citation type="submission" date="2021-10" db="EMBL/GenBank/DDBJ databases">
        <title>Tropical sea cucumber genome reveals ecological adaptation and Cuvierian tubules defense mechanism.</title>
        <authorList>
            <person name="Chen T."/>
        </authorList>
    </citation>
    <scope>NUCLEOTIDE SEQUENCE</scope>
    <source>
        <strain evidence="4">Nanhai2018</strain>
        <tissue evidence="4">Muscle</tissue>
    </source>
</reference>
<evidence type="ECO:0000313" key="5">
    <source>
        <dbReference type="Proteomes" id="UP001152320"/>
    </source>
</evidence>
<dbReference type="GO" id="GO:0007165">
    <property type="term" value="P:signal transduction"/>
    <property type="evidence" value="ECO:0007669"/>
    <property type="project" value="TreeGrafter"/>
</dbReference>
<evidence type="ECO:0000256" key="2">
    <source>
        <dbReference type="ARBA" id="ARBA00022737"/>
    </source>
</evidence>
<feature type="compositionally biased region" description="Basic and acidic residues" evidence="3">
    <location>
        <begin position="81"/>
        <end position="101"/>
    </location>
</feature>
<protein>
    <submittedName>
        <fullName evidence="4">Thrombospondin-type laminin G domain and EAR repeat-containing protein</fullName>
    </submittedName>
</protein>
<keyword evidence="1" id="KW-0732">Signal</keyword>
<keyword evidence="5" id="KW-1185">Reference proteome</keyword>
<feature type="compositionally biased region" description="Low complexity" evidence="3">
    <location>
        <begin position="36"/>
        <end position="51"/>
    </location>
</feature>
<gene>
    <name evidence="4" type="ORF">HOLleu_18484</name>
</gene>
<feature type="compositionally biased region" description="Basic and acidic residues" evidence="3">
    <location>
        <begin position="1"/>
        <end position="16"/>
    </location>
</feature>
<organism evidence="4 5">
    <name type="scientific">Holothuria leucospilota</name>
    <name type="common">Black long sea cucumber</name>
    <name type="synonym">Mertensiothuria leucospilota</name>
    <dbReference type="NCBI Taxonomy" id="206669"/>
    <lineage>
        <taxon>Eukaryota</taxon>
        <taxon>Metazoa</taxon>
        <taxon>Echinodermata</taxon>
        <taxon>Eleutherozoa</taxon>
        <taxon>Echinozoa</taxon>
        <taxon>Holothuroidea</taxon>
        <taxon>Aspidochirotacea</taxon>
        <taxon>Aspidochirotida</taxon>
        <taxon>Holothuriidae</taxon>
        <taxon>Holothuria</taxon>
    </lineage>
</organism>
<evidence type="ECO:0000313" key="4">
    <source>
        <dbReference type="EMBL" id="KAJ8037619.1"/>
    </source>
</evidence>
<proteinExistence type="predicted"/>
<evidence type="ECO:0000256" key="1">
    <source>
        <dbReference type="ARBA" id="ARBA00022729"/>
    </source>
</evidence>
<feature type="compositionally biased region" description="Low complexity" evidence="3">
    <location>
        <begin position="113"/>
        <end position="148"/>
    </location>
</feature>
<keyword evidence="2" id="KW-0677">Repeat</keyword>
<dbReference type="EMBL" id="JAIZAY010000008">
    <property type="protein sequence ID" value="KAJ8037619.1"/>
    <property type="molecule type" value="Genomic_DNA"/>
</dbReference>
<dbReference type="InterPro" id="IPR009039">
    <property type="entry name" value="EAR"/>
</dbReference>
<sequence length="1320" mass="144091">MGGRRDVHTVGRDGRVRIPAVLHHPQGPAQDPSIQDPSAAGGPDVAPAAVVPTPPPAGGPPGDPPLFPRPGVAGPLGSMRLPEDSHRSGRRELPSRDRERSGVGWVSSNTGREAGASEPASAPGAEAPGSGDRLSRGAPVGAPGGPVAPWDPCGSRSRDGAGEPARSAGAEGMNSARGTWLRGAEDPSSGAEAPEFVGSACHSRTIQFLSCLLIFGACGVQQGYSVDPLFPPDDAALPQTGLMDYPQLSQTLRAEDVTVDFLDAEIDNYKSLLLMQHYETKTRVRRSIEVEVSWTLGYSDLFDLRSATVLEYFHCNTGHYLLYNWVQNASSFERETWLAEWDGDTFVDVGLLFTTAMVSTLKTHFVGNQLLIAIMNFQFAEDTYEGISRVVEFDPDTLSTNTLQNILTYGASGATFFDYESETYLVVTNKRRDDYSKYSSELSIYQFMDTHFDRIVSHPTSGASDVVSFEYESFVYIVVGQFIDNDGNYDVGTAVYLFDSDNSQLKDVQILETSAVTDLEIFKIDYEIYLAVANSRDSVTGSYDTHSYIFWWSGHQFVRYQSIPSYGARQWRYQLLEGENNLLFLADYGIPQCLRIFELDDEGDWVDTHVRFFVENPSFGTGNESVAIESFEIDGSVYLLISKTLAIEDDFNRFASNFFVFIEGKKNVTIPEMDPLLLCQSRLSTLCNETDVNITEAIGVLNNTLKYSGDQETKENIQIEGNVLVQEIFRVKNLTTHDDHDFSIDPEFIEQVEKVAADIEKLQSQLPNLVSLYDDETIQAYTIFREPLEVNGTLTGNISTLYFGGTDLHACVSAMSGDTNLTDIAGCVGHVDVEEIDKEALRLEGDQNVTSHVVFLDTITVEENITVGNELNELTIPDGLLLTYSDQEVTGTITFDTNVTFQSSVEVKGQLNGLDIETDIVTTSQSYSIGGFKQFSQNVRMEEPTAVADGKTVDQVRACFLQVDLSEFETLVVTLDGTSHIFGSLTFENLSVFDADILLSNDLINDINITELAEEVVTKNTTQTVSGAKHFRGDLIAAGDVSVSGDVNNVDLSVEVVPLATVQTVHTPIRVENITSEESIIVQETVNGIDLSEDVVLTSGNQTVNGRVNFTKSVTSTGDLLFPSGIKIDSVDVSELEQTAAKITGTQTLSGKIRFKDPVEIQNNVTVNGLINGINISALNDEVLSKSKSQTIPSDLLLSANITFDQDLTINGTMDGYSITDFIPLEGDTDIFGLKHFSDPMTISGNVNVDDGMTTNCADLSEFVYEVLVTDGIQTLTAPSVHFGGQLILKDDLIAEGLINGINTTSDLVTLDGHQTVQGK</sequence>
<evidence type="ECO:0000256" key="3">
    <source>
        <dbReference type="SAM" id="MobiDB-lite"/>
    </source>
</evidence>